<name>A0A2T5M944_9EURO</name>
<dbReference type="GeneID" id="63813324"/>
<dbReference type="OrthoDB" id="4510874at2759"/>
<dbReference type="EMBL" id="MSFN02000001">
    <property type="protein sequence ID" value="PTU25047.1"/>
    <property type="molecule type" value="Genomic_DNA"/>
</dbReference>
<feature type="compositionally biased region" description="Basic and acidic residues" evidence="1">
    <location>
        <begin position="50"/>
        <end position="69"/>
    </location>
</feature>
<evidence type="ECO:0000313" key="3">
    <source>
        <dbReference type="Proteomes" id="UP000244073"/>
    </source>
</evidence>
<feature type="region of interest" description="Disordered" evidence="1">
    <location>
        <begin position="1"/>
        <end position="126"/>
    </location>
</feature>
<feature type="compositionally biased region" description="Basic and acidic residues" evidence="1">
    <location>
        <begin position="83"/>
        <end position="112"/>
    </location>
</feature>
<dbReference type="VEuPathDB" id="FungiDB:P175DRAFT_0498158"/>
<evidence type="ECO:0000313" key="2">
    <source>
        <dbReference type="EMBL" id="PTU25047.1"/>
    </source>
</evidence>
<dbReference type="RefSeq" id="XP_040756439.1">
    <property type="nucleotide sequence ID" value="XM_040896442.1"/>
</dbReference>
<comment type="caution">
    <text evidence="2">The sequence shown here is derived from an EMBL/GenBank/DDBJ whole genome shotgun (WGS) entry which is preliminary data.</text>
</comment>
<feature type="compositionally biased region" description="Basic residues" evidence="1">
    <location>
        <begin position="117"/>
        <end position="126"/>
    </location>
</feature>
<organism evidence="2 3">
    <name type="scientific">Aspergillus ochraceoroseus IBT 24754</name>
    <dbReference type="NCBI Taxonomy" id="1392256"/>
    <lineage>
        <taxon>Eukaryota</taxon>
        <taxon>Fungi</taxon>
        <taxon>Dikarya</taxon>
        <taxon>Ascomycota</taxon>
        <taxon>Pezizomycotina</taxon>
        <taxon>Eurotiomycetes</taxon>
        <taxon>Eurotiomycetidae</taxon>
        <taxon>Eurotiales</taxon>
        <taxon>Aspergillaceae</taxon>
        <taxon>Aspergillus</taxon>
        <taxon>Aspergillus subgen. Nidulantes</taxon>
    </lineage>
</organism>
<dbReference type="AlphaFoldDB" id="A0A2T5M944"/>
<sequence>MPFQSTKPKSHLLIPRKRPLSSPSHAPITTTTTATTAQPVLRSTRQMQSEQRRASPDQDRNTQPRRIEVDFSAAPQPFLDPALWERMRKGEAEAGRKREREREKEKEQEKEYGGLAVKRRIGGGIR</sequence>
<evidence type="ECO:0000256" key="1">
    <source>
        <dbReference type="SAM" id="MobiDB-lite"/>
    </source>
</evidence>
<feature type="compositionally biased region" description="Basic residues" evidence="1">
    <location>
        <begin position="8"/>
        <end position="19"/>
    </location>
</feature>
<reference evidence="2 3" key="1">
    <citation type="journal article" date="2018" name="Proc. Natl. Acad. Sci. U.S.A.">
        <title>Linking secondary metabolites to gene clusters through genome sequencing of six diverse Aspergillus species.</title>
        <authorList>
            <person name="Kaerboelling I."/>
            <person name="Vesth T.C."/>
            <person name="Frisvad J.C."/>
            <person name="Nybo J.L."/>
            <person name="Theobald S."/>
            <person name="Kuo A."/>
            <person name="Bowyer P."/>
            <person name="Matsuda Y."/>
            <person name="Mondo S."/>
            <person name="Lyhne E.K."/>
            <person name="Kogle M.E."/>
            <person name="Clum A."/>
            <person name="Lipzen A."/>
            <person name="Salamov A."/>
            <person name="Ngan C.Y."/>
            <person name="Daum C."/>
            <person name="Chiniquy J."/>
            <person name="Barry K."/>
            <person name="LaButti K."/>
            <person name="Haridas S."/>
            <person name="Simmons B.A."/>
            <person name="Magnuson J.K."/>
            <person name="Mortensen U.H."/>
            <person name="Larsen T.O."/>
            <person name="Grigoriev I.V."/>
            <person name="Baker S.E."/>
            <person name="Andersen M.R."/>
        </authorList>
    </citation>
    <scope>NUCLEOTIDE SEQUENCE [LARGE SCALE GENOMIC DNA]</scope>
    <source>
        <strain evidence="2 3">IBT 24754</strain>
    </source>
</reference>
<protein>
    <submittedName>
        <fullName evidence="2">Uncharacterized protein</fullName>
    </submittedName>
</protein>
<gene>
    <name evidence="2" type="ORF">P175DRAFT_0498158</name>
</gene>
<proteinExistence type="predicted"/>
<accession>A0A2T5M944</accession>
<dbReference type="Proteomes" id="UP000244073">
    <property type="component" value="Unassembled WGS sequence"/>
</dbReference>